<organism evidence="1 2">
    <name type="scientific">Georgenia satyanarayanai</name>
    <dbReference type="NCBI Taxonomy" id="860221"/>
    <lineage>
        <taxon>Bacteria</taxon>
        <taxon>Bacillati</taxon>
        <taxon>Actinomycetota</taxon>
        <taxon>Actinomycetes</taxon>
        <taxon>Micrococcales</taxon>
        <taxon>Bogoriellaceae</taxon>
        <taxon>Georgenia</taxon>
    </lineage>
</organism>
<dbReference type="InterPro" id="IPR025329">
    <property type="entry name" value="DUF4235"/>
</dbReference>
<name>A0A2Y9C718_9MICO</name>
<dbReference type="Pfam" id="PF14019">
    <property type="entry name" value="DUF4235"/>
    <property type="match status" value="1"/>
</dbReference>
<proteinExistence type="predicted"/>
<reference evidence="1 2" key="1">
    <citation type="submission" date="2016-10" db="EMBL/GenBank/DDBJ databases">
        <authorList>
            <person name="Cai Z."/>
        </authorList>
    </citation>
    <scope>NUCLEOTIDE SEQUENCE [LARGE SCALE GENOMIC DNA]</scope>
    <source>
        <strain evidence="1 2">CGMCC 1.10826</strain>
    </source>
</reference>
<accession>A0A2Y9C718</accession>
<evidence type="ECO:0000313" key="2">
    <source>
        <dbReference type="Proteomes" id="UP000250222"/>
    </source>
</evidence>
<sequence length="92" mass="9291">MDIGWKIVSTGSAVLAGLLANKLLDIGWKAVTGHEPPGEGNDDPAVSLTEVVVFAAVSGAVIGLSRQLAQAGAAKWYGGPVEEKAPNPVTGP</sequence>
<dbReference type="OrthoDB" id="3268522at2"/>
<evidence type="ECO:0008006" key="3">
    <source>
        <dbReference type="Google" id="ProtNLM"/>
    </source>
</evidence>
<gene>
    <name evidence="1" type="ORF">SAMN05216184_109105</name>
</gene>
<dbReference type="RefSeq" id="WP_110852955.1">
    <property type="nucleotide sequence ID" value="NZ_QKLZ01000009.1"/>
</dbReference>
<protein>
    <recommendedName>
        <fullName evidence="3">DUF4235 domain-containing protein</fullName>
    </recommendedName>
</protein>
<keyword evidence="2" id="KW-1185">Reference proteome</keyword>
<dbReference type="AlphaFoldDB" id="A0A2Y9C718"/>
<evidence type="ECO:0000313" key="1">
    <source>
        <dbReference type="EMBL" id="SSA44043.1"/>
    </source>
</evidence>
<dbReference type="EMBL" id="UETB01000009">
    <property type="protein sequence ID" value="SSA44043.1"/>
    <property type="molecule type" value="Genomic_DNA"/>
</dbReference>
<dbReference type="Proteomes" id="UP000250222">
    <property type="component" value="Unassembled WGS sequence"/>
</dbReference>